<dbReference type="EMBL" id="BAAAND010000012">
    <property type="protein sequence ID" value="GAA1607547.1"/>
    <property type="molecule type" value="Genomic_DNA"/>
</dbReference>
<keyword evidence="1" id="KW-0812">Transmembrane</keyword>
<dbReference type="RefSeq" id="WP_344198756.1">
    <property type="nucleotide sequence ID" value="NZ_BAAAND010000012.1"/>
</dbReference>
<evidence type="ECO:0000313" key="3">
    <source>
        <dbReference type="Proteomes" id="UP001500190"/>
    </source>
</evidence>
<keyword evidence="3" id="KW-1185">Reference proteome</keyword>
<comment type="caution">
    <text evidence="2">The sequence shown here is derived from an EMBL/GenBank/DDBJ whole genome shotgun (WGS) entry which is preliminary data.</text>
</comment>
<name>A0ABP4QDN0_9ACTN</name>
<feature type="transmembrane region" description="Helical" evidence="1">
    <location>
        <begin position="34"/>
        <end position="57"/>
    </location>
</feature>
<accession>A0ABP4QDN0</accession>
<evidence type="ECO:0000313" key="2">
    <source>
        <dbReference type="EMBL" id="GAA1607547.1"/>
    </source>
</evidence>
<keyword evidence="1" id="KW-0472">Membrane</keyword>
<dbReference type="InterPro" id="IPR021401">
    <property type="entry name" value="DUF3040"/>
</dbReference>
<dbReference type="Proteomes" id="UP001500190">
    <property type="component" value="Unassembled WGS sequence"/>
</dbReference>
<protein>
    <recommendedName>
        <fullName evidence="4">DUF3040 domain-containing protein</fullName>
    </recommendedName>
</protein>
<gene>
    <name evidence="2" type="ORF">GCM10009742_67020</name>
</gene>
<dbReference type="Pfam" id="PF11239">
    <property type="entry name" value="DUF3040"/>
    <property type="match status" value="1"/>
</dbReference>
<evidence type="ECO:0008006" key="4">
    <source>
        <dbReference type="Google" id="ProtNLM"/>
    </source>
</evidence>
<feature type="transmembrane region" description="Helical" evidence="1">
    <location>
        <begin position="63"/>
        <end position="88"/>
    </location>
</feature>
<evidence type="ECO:0000256" key="1">
    <source>
        <dbReference type="SAM" id="Phobius"/>
    </source>
</evidence>
<keyword evidence="1" id="KW-1133">Transmembrane helix</keyword>
<sequence>MKLSDDEKAKLAALEHALRTEDPRLDHRLSRMRLGGVASLHAVLVLCFGVVLGIVLVTLGDLLAVPGLLVSGLVLTATVPTLAVVWWARRYYCRYCAGKAPSPARWCARCARPTPV</sequence>
<proteinExistence type="predicted"/>
<reference evidence="3" key="1">
    <citation type="journal article" date="2019" name="Int. J. Syst. Evol. Microbiol.">
        <title>The Global Catalogue of Microorganisms (GCM) 10K type strain sequencing project: providing services to taxonomists for standard genome sequencing and annotation.</title>
        <authorList>
            <consortium name="The Broad Institute Genomics Platform"/>
            <consortium name="The Broad Institute Genome Sequencing Center for Infectious Disease"/>
            <person name="Wu L."/>
            <person name="Ma J."/>
        </authorList>
    </citation>
    <scope>NUCLEOTIDE SEQUENCE [LARGE SCALE GENOMIC DNA]</scope>
    <source>
        <strain evidence="3">JCM 14304</strain>
    </source>
</reference>
<organism evidence="2 3">
    <name type="scientific">Kribbella karoonensis</name>
    <dbReference type="NCBI Taxonomy" id="324851"/>
    <lineage>
        <taxon>Bacteria</taxon>
        <taxon>Bacillati</taxon>
        <taxon>Actinomycetota</taxon>
        <taxon>Actinomycetes</taxon>
        <taxon>Propionibacteriales</taxon>
        <taxon>Kribbellaceae</taxon>
        <taxon>Kribbella</taxon>
    </lineage>
</organism>